<gene>
    <name evidence="3" type="ORF">KDW_59870</name>
</gene>
<name>A0A5J4KV47_9CHLR</name>
<evidence type="ECO:0000259" key="2">
    <source>
        <dbReference type="SMART" id="SM00849"/>
    </source>
</evidence>
<protein>
    <recommendedName>
        <fullName evidence="2">Metallo-beta-lactamase domain-containing protein</fullName>
    </recommendedName>
</protein>
<dbReference type="RefSeq" id="WP_151759418.1">
    <property type="nucleotide sequence ID" value="NZ_BKZW01000004.1"/>
</dbReference>
<proteinExistence type="predicted"/>
<organism evidence="3 4">
    <name type="scientific">Dictyobacter vulcani</name>
    <dbReference type="NCBI Taxonomy" id="2607529"/>
    <lineage>
        <taxon>Bacteria</taxon>
        <taxon>Bacillati</taxon>
        <taxon>Chloroflexota</taxon>
        <taxon>Ktedonobacteria</taxon>
        <taxon>Ktedonobacterales</taxon>
        <taxon>Dictyobacteraceae</taxon>
        <taxon>Dictyobacter</taxon>
    </lineage>
</organism>
<dbReference type="InterPro" id="IPR050855">
    <property type="entry name" value="NDM-1-like"/>
</dbReference>
<evidence type="ECO:0000313" key="3">
    <source>
        <dbReference type="EMBL" id="GER91825.1"/>
    </source>
</evidence>
<dbReference type="Gene3D" id="3.60.15.10">
    <property type="entry name" value="Ribonuclease Z/Hydroxyacylglutathione hydrolase-like"/>
    <property type="match status" value="1"/>
</dbReference>
<keyword evidence="4" id="KW-1185">Reference proteome</keyword>
<dbReference type="InterPro" id="IPR036866">
    <property type="entry name" value="RibonucZ/Hydroxyglut_hydro"/>
</dbReference>
<sequence length="322" mass="35940">MPTPDVTFVPAMSQDRRVRVYRGNRVRVRPDHFSGPETFNGMEVDCYLLTTERFLLLCDTMICPEDMAIVTQDIQGEQGKRPLLVMNSHADWDHAWGNSYFTGEHIAPIIAQQHCHKRMESEKDQTFLAGFQREYPNHFNSVTITPPTITFQDNMTLYGGDLTIELFSAPGHCQDHIAAWIPELRLLLGFDALETPFPLIKDVSGVQDMFDTLEHFVRLQPRHVLCSHGGTTSPAIIQANLDYFREIERRCRTLLTQRLPTDTELVGAASLLGYSLEEAVAPSPAPSTSPNPSTTPFMAGPTTTTSATSSNGSQAKQQKISS</sequence>
<feature type="region of interest" description="Disordered" evidence="1">
    <location>
        <begin position="280"/>
        <end position="322"/>
    </location>
</feature>
<dbReference type="Pfam" id="PF00753">
    <property type="entry name" value="Lactamase_B"/>
    <property type="match status" value="1"/>
</dbReference>
<comment type="caution">
    <text evidence="3">The sequence shown here is derived from an EMBL/GenBank/DDBJ whole genome shotgun (WGS) entry which is preliminary data.</text>
</comment>
<dbReference type="Proteomes" id="UP000326912">
    <property type="component" value="Unassembled WGS sequence"/>
</dbReference>
<dbReference type="EMBL" id="BKZW01000004">
    <property type="protein sequence ID" value="GER91825.1"/>
    <property type="molecule type" value="Genomic_DNA"/>
</dbReference>
<dbReference type="SMART" id="SM00849">
    <property type="entry name" value="Lactamase_B"/>
    <property type="match status" value="1"/>
</dbReference>
<evidence type="ECO:0000256" key="1">
    <source>
        <dbReference type="SAM" id="MobiDB-lite"/>
    </source>
</evidence>
<dbReference type="SUPFAM" id="SSF56281">
    <property type="entry name" value="Metallo-hydrolase/oxidoreductase"/>
    <property type="match status" value="1"/>
</dbReference>
<dbReference type="PANTHER" id="PTHR42951:SF4">
    <property type="entry name" value="ACYL-COENZYME A THIOESTERASE MBLAC2"/>
    <property type="match status" value="1"/>
</dbReference>
<feature type="compositionally biased region" description="Low complexity" evidence="1">
    <location>
        <begin position="290"/>
        <end position="310"/>
    </location>
</feature>
<feature type="compositionally biased region" description="Polar residues" evidence="1">
    <location>
        <begin position="311"/>
        <end position="322"/>
    </location>
</feature>
<dbReference type="AlphaFoldDB" id="A0A5J4KV47"/>
<dbReference type="PANTHER" id="PTHR42951">
    <property type="entry name" value="METALLO-BETA-LACTAMASE DOMAIN-CONTAINING"/>
    <property type="match status" value="1"/>
</dbReference>
<reference evidence="3 4" key="1">
    <citation type="submission" date="2019-10" db="EMBL/GenBank/DDBJ databases">
        <title>Dictyobacter vulcani sp. nov., within the class Ktedonobacteria, isolated from soil of volcanic Mt. Zao.</title>
        <authorList>
            <person name="Zheng Y."/>
            <person name="Wang C.M."/>
            <person name="Sakai Y."/>
            <person name="Abe K."/>
            <person name="Yokota A."/>
            <person name="Yabe S."/>
        </authorList>
    </citation>
    <scope>NUCLEOTIDE SEQUENCE [LARGE SCALE GENOMIC DNA]</scope>
    <source>
        <strain evidence="3 4">W12</strain>
    </source>
</reference>
<feature type="domain" description="Metallo-beta-lactamase" evidence="2">
    <location>
        <begin position="43"/>
        <end position="228"/>
    </location>
</feature>
<dbReference type="InterPro" id="IPR001279">
    <property type="entry name" value="Metallo-B-lactamas"/>
</dbReference>
<accession>A0A5J4KV47</accession>
<evidence type="ECO:0000313" key="4">
    <source>
        <dbReference type="Proteomes" id="UP000326912"/>
    </source>
</evidence>